<keyword evidence="3" id="KW-0804">Transcription</keyword>
<dbReference type="InterPro" id="IPR009057">
    <property type="entry name" value="Homeodomain-like_sf"/>
</dbReference>
<comment type="caution">
    <text evidence="5">The sequence shown here is derived from an EMBL/GenBank/DDBJ whole genome shotgun (WGS) entry which is preliminary data.</text>
</comment>
<evidence type="ECO:0000256" key="2">
    <source>
        <dbReference type="ARBA" id="ARBA00023125"/>
    </source>
</evidence>
<dbReference type="EMBL" id="JAPNOA010000039">
    <property type="protein sequence ID" value="MCY0966300.1"/>
    <property type="molecule type" value="Genomic_DNA"/>
</dbReference>
<keyword evidence="2" id="KW-0238">DNA-binding</keyword>
<evidence type="ECO:0000259" key="4">
    <source>
        <dbReference type="PROSITE" id="PS01124"/>
    </source>
</evidence>
<gene>
    <name evidence="5" type="ORF">OUO13_13980</name>
</gene>
<evidence type="ECO:0000256" key="3">
    <source>
        <dbReference type="ARBA" id="ARBA00023163"/>
    </source>
</evidence>
<keyword evidence="1" id="KW-0805">Transcription regulation</keyword>
<sequence>MRVAAQNSIQPQFRTWDWPEQDRRAFWLEQINQHVIRIDCPSPAPAAIEASLTHANLDQARLNLIRANPHSIQRSHVDISNDQRHSVFACFMLEGLGFTWQGNRCAQHGPGDIVLYDTQLPYGHGFSTDMAMVVMDLPEPVASQYLGNWKRGEVLHLRHDIRYSETSCVGIHQQVNQCLQQSVQGKAAIRPVLEQLQILLINYLSGESNNALWRRCEDFVQRHLAEDSLGADLLATNLHISERQLSRLFAQQGTSVQRYIWQQRLSRCREDICNPQLGDWSISDIAFHWGFNHSAHFSRRYRDVFGESPTETRQKSRRISS</sequence>
<dbReference type="RefSeq" id="WP_283174508.1">
    <property type="nucleotide sequence ID" value="NZ_JAPNOA010000039.1"/>
</dbReference>
<reference evidence="5" key="1">
    <citation type="submission" date="2022-11" db="EMBL/GenBank/DDBJ databases">
        <title>Parathalassolutuus dongxingensis gen. nov., sp. nov., a novel member of family Oceanospirillaceae isolated from a coastal shrimp pond in Guangxi, China.</title>
        <authorList>
            <person name="Chen H."/>
        </authorList>
    </citation>
    <scope>NUCLEOTIDE SEQUENCE</scope>
    <source>
        <strain evidence="5">G-43</strain>
    </source>
</reference>
<dbReference type="PROSITE" id="PS01124">
    <property type="entry name" value="HTH_ARAC_FAMILY_2"/>
    <property type="match status" value="1"/>
</dbReference>
<dbReference type="GO" id="GO:0043565">
    <property type="term" value="F:sequence-specific DNA binding"/>
    <property type="evidence" value="ECO:0007669"/>
    <property type="project" value="InterPro"/>
</dbReference>
<dbReference type="PANTHER" id="PTHR46796">
    <property type="entry name" value="HTH-TYPE TRANSCRIPTIONAL ACTIVATOR RHAS-RELATED"/>
    <property type="match status" value="1"/>
</dbReference>
<proteinExistence type="predicted"/>
<dbReference type="Pfam" id="PF12833">
    <property type="entry name" value="HTH_18"/>
    <property type="match status" value="1"/>
</dbReference>
<accession>A0A9X3EFI0</accession>
<evidence type="ECO:0000313" key="5">
    <source>
        <dbReference type="EMBL" id="MCY0966300.1"/>
    </source>
</evidence>
<dbReference type="InterPro" id="IPR050204">
    <property type="entry name" value="AraC_XylS_family_regulators"/>
</dbReference>
<dbReference type="Gene3D" id="1.10.10.60">
    <property type="entry name" value="Homeodomain-like"/>
    <property type="match status" value="1"/>
</dbReference>
<name>A0A9X3EFI0_9GAMM</name>
<dbReference type="Proteomes" id="UP001150830">
    <property type="component" value="Unassembled WGS sequence"/>
</dbReference>
<dbReference type="SUPFAM" id="SSF46689">
    <property type="entry name" value="Homeodomain-like"/>
    <property type="match status" value="1"/>
</dbReference>
<dbReference type="AlphaFoldDB" id="A0A9X3EFI0"/>
<dbReference type="InterPro" id="IPR018060">
    <property type="entry name" value="HTH_AraC"/>
</dbReference>
<protein>
    <submittedName>
        <fullName evidence="5">Helix-turn-helix domain-containing protein</fullName>
    </submittedName>
</protein>
<organism evidence="5 6">
    <name type="scientific">Parathalassolituus penaei</name>
    <dbReference type="NCBI Taxonomy" id="2997323"/>
    <lineage>
        <taxon>Bacteria</taxon>
        <taxon>Pseudomonadati</taxon>
        <taxon>Pseudomonadota</taxon>
        <taxon>Gammaproteobacteria</taxon>
        <taxon>Oceanospirillales</taxon>
        <taxon>Oceanospirillaceae</taxon>
        <taxon>Parathalassolituus</taxon>
    </lineage>
</organism>
<dbReference type="GO" id="GO:0003700">
    <property type="term" value="F:DNA-binding transcription factor activity"/>
    <property type="evidence" value="ECO:0007669"/>
    <property type="project" value="InterPro"/>
</dbReference>
<keyword evidence="6" id="KW-1185">Reference proteome</keyword>
<dbReference type="PRINTS" id="PR00032">
    <property type="entry name" value="HTHARAC"/>
</dbReference>
<dbReference type="InterPro" id="IPR020449">
    <property type="entry name" value="Tscrpt_reg_AraC-type_HTH"/>
</dbReference>
<dbReference type="SMART" id="SM00342">
    <property type="entry name" value="HTH_ARAC"/>
    <property type="match status" value="1"/>
</dbReference>
<dbReference type="PANTHER" id="PTHR46796:SF6">
    <property type="entry name" value="ARAC SUBFAMILY"/>
    <property type="match status" value="1"/>
</dbReference>
<feature type="domain" description="HTH araC/xylS-type" evidence="4">
    <location>
        <begin position="214"/>
        <end position="315"/>
    </location>
</feature>
<evidence type="ECO:0000256" key="1">
    <source>
        <dbReference type="ARBA" id="ARBA00023015"/>
    </source>
</evidence>
<evidence type="ECO:0000313" key="6">
    <source>
        <dbReference type="Proteomes" id="UP001150830"/>
    </source>
</evidence>